<gene>
    <name evidence="2" type="ORF">FB389_1155</name>
</gene>
<keyword evidence="3" id="KW-1185">Reference proteome</keyword>
<dbReference type="AlphaFoldDB" id="A0A542SPC7"/>
<comment type="caution">
    <text evidence="2">The sequence shown here is derived from an EMBL/GenBank/DDBJ whole genome shotgun (WGS) entry which is preliminary data.</text>
</comment>
<sequence length="101" mass="10173">MSTVADLPQIAECSVDGCSYNTEHACHAGAITIGGASSASCATFIPLSVKGGLDKVVAEVGACHRSDCSHNSHLECGAASVRIGAGPDNVSHPGCLTFESR</sequence>
<reference evidence="2 3" key="1">
    <citation type="submission" date="2019-06" db="EMBL/GenBank/DDBJ databases">
        <title>Sequencing the genomes of 1000 actinobacteria strains.</title>
        <authorList>
            <person name="Klenk H.-P."/>
        </authorList>
    </citation>
    <scope>NUCLEOTIDE SEQUENCE [LARGE SCALE GENOMIC DNA]</scope>
    <source>
        <strain evidence="2 3">DSM 10596</strain>
    </source>
</reference>
<evidence type="ECO:0000313" key="2">
    <source>
        <dbReference type="EMBL" id="TQK76479.1"/>
    </source>
</evidence>
<proteinExistence type="predicted"/>
<dbReference type="InterPro" id="IPR011437">
    <property type="entry name" value="DUF1540"/>
</dbReference>
<dbReference type="Proteomes" id="UP000316181">
    <property type="component" value="Unassembled WGS sequence"/>
</dbReference>
<accession>A0A542SPC7</accession>
<dbReference type="RefSeq" id="WP_142111769.1">
    <property type="nucleotide sequence ID" value="NZ_BAAATB010000002.1"/>
</dbReference>
<name>A0A542SPC7_9MICO</name>
<evidence type="ECO:0000259" key="1">
    <source>
        <dbReference type="Pfam" id="PF07561"/>
    </source>
</evidence>
<dbReference type="Pfam" id="PF07561">
    <property type="entry name" value="DUF1540"/>
    <property type="match status" value="2"/>
</dbReference>
<organism evidence="2 3">
    <name type="scientific">Rarobacter incanus</name>
    <dbReference type="NCBI Taxonomy" id="153494"/>
    <lineage>
        <taxon>Bacteria</taxon>
        <taxon>Bacillati</taxon>
        <taxon>Actinomycetota</taxon>
        <taxon>Actinomycetes</taxon>
        <taxon>Micrococcales</taxon>
        <taxon>Rarobacteraceae</taxon>
        <taxon>Rarobacter</taxon>
    </lineage>
</organism>
<dbReference type="OrthoDB" id="3213529at2"/>
<evidence type="ECO:0000313" key="3">
    <source>
        <dbReference type="Proteomes" id="UP000316181"/>
    </source>
</evidence>
<feature type="domain" description="DUF1540" evidence="1">
    <location>
        <begin position="13"/>
        <end position="44"/>
    </location>
</feature>
<dbReference type="EMBL" id="VFNV01000001">
    <property type="protein sequence ID" value="TQK76479.1"/>
    <property type="molecule type" value="Genomic_DNA"/>
</dbReference>
<protein>
    <submittedName>
        <fullName evidence="2">Uncharacterized protein DUF1540</fullName>
    </submittedName>
</protein>
<feature type="domain" description="DUF1540" evidence="1">
    <location>
        <begin position="63"/>
        <end position="98"/>
    </location>
</feature>